<dbReference type="Proteomes" id="UP000009168">
    <property type="component" value="Unassembled WGS sequence"/>
</dbReference>
<dbReference type="AlphaFoldDB" id="Q23BL4"/>
<organism evidence="3 4">
    <name type="scientific">Tetrahymena thermophila (strain SB210)</name>
    <dbReference type="NCBI Taxonomy" id="312017"/>
    <lineage>
        <taxon>Eukaryota</taxon>
        <taxon>Sar</taxon>
        <taxon>Alveolata</taxon>
        <taxon>Ciliophora</taxon>
        <taxon>Intramacronucleata</taxon>
        <taxon>Oligohymenophorea</taxon>
        <taxon>Hymenostomatida</taxon>
        <taxon>Tetrahymenina</taxon>
        <taxon>Tetrahymenidae</taxon>
        <taxon>Tetrahymena</taxon>
    </lineage>
</organism>
<sequence>MRKIATVLILISIALSTVSATKCVDDITSSIKNGTVCQNSDTACQTALNTFLTCFTNCYQTTSNDSAFDSCVKSNCSNITNDTVKGLYNKMLACFDSVLIFSALFVLFALLF</sequence>
<protein>
    <submittedName>
        <fullName evidence="3">Transmembrane protein, putative</fullName>
    </submittedName>
</protein>
<evidence type="ECO:0000313" key="3">
    <source>
        <dbReference type="EMBL" id="EAR94104.1"/>
    </source>
</evidence>
<evidence type="ECO:0000256" key="1">
    <source>
        <dbReference type="SAM" id="Phobius"/>
    </source>
</evidence>
<feature type="signal peptide" evidence="2">
    <location>
        <begin position="1"/>
        <end position="20"/>
    </location>
</feature>
<reference evidence="4" key="1">
    <citation type="journal article" date="2006" name="PLoS Biol.">
        <title>Macronuclear genome sequence of the ciliate Tetrahymena thermophila, a model eukaryote.</title>
        <authorList>
            <person name="Eisen J.A."/>
            <person name="Coyne R.S."/>
            <person name="Wu M."/>
            <person name="Wu D."/>
            <person name="Thiagarajan M."/>
            <person name="Wortman J.R."/>
            <person name="Badger J.H."/>
            <person name="Ren Q."/>
            <person name="Amedeo P."/>
            <person name="Jones K.M."/>
            <person name="Tallon L.J."/>
            <person name="Delcher A.L."/>
            <person name="Salzberg S.L."/>
            <person name="Silva J.C."/>
            <person name="Haas B.J."/>
            <person name="Majoros W.H."/>
            <person name="Farzad M."/>
            <person name="Carlton J.M."/>
            <person name="Smith R.K. Jr."/>
            <person name="Garg J."/>
            <person name="Pearlman R.E."/>
            <person name="Karrer K.M."/>
            <person name="Sun L."/>
            <person name="Manning G."/>
            <person name="Elde N.C."/>
            <person name="Turkewitz A.P."/>
            <person name="Asai D.J."/>
            <person name="Wilkes D.E."/>
            <person name="Wang Y."/>
            <person name="Cai H."/>
            <person name="Collins K."/>
            <person name="Stewart B.A."/>
            <person name="Lee S.R."/>
            <person name="Wilamowska K."/>
            <person name="Weinberg Z."/>
            <person name="Ruzzo W.L."/>
            <person name="Wloga D."/>
            <person name="Gaertig J."/>
            <person name="Frankel J."/>
            <person name="Tsao C.-C."/>
            <person name="Gorovsky M.A."/>
            <person name="Keeling P.J."/>
            <person name="Waller R.F."/>
            <person name="Patron N.J."/>
            <person name="Cherry J.M."/>
            <person name="Stover N.A."/>
            <person name="Krieger C.J."/>
            <person name="del Toro C."/>
            <person name="Ryder H.F."/>
            <person name="Williamson S.C."/>
            <person name="Barbeau R.A."/>
            <person name="Hamilton E.P."/>
            <person name="Orias E."/>
        </authorList>
    </citation>
    <scope>NUCLEOTIDE SEQUENCE [LARGE SCALE GENOMIC DNA]</scope>
    <source>
        <strain evidence="4">SB210</strain>
    </source>
</reference>
<dbReference type="InParanoid" id="Q23BL4"/>
<name>Q23BL4_TETTS</name>
<evidence type="ECO:0000256" key="2">
    <source>
        <dbReference type="SAM" id="SignalP"/>
    </source>
</evidence>
<keyword evidence="1" id="KW-0472">Membrane</keyword>
<dbReference type="EMBL" id="GG662718">
    <property type="protein sequence ID" value="EAR94104.1"/>
    <property type="molecule type" value="Genomic_DNA"/>
</dbReference>
<feature type="transmembrane region" description="Helical" evidence="1">
    <location>
        <begin position="87"/>
        <end position="111"/>
    </location>
</feature>
<keyword evidence="1 3" id="KW-0812">Transmembrane</keyword>
<gene>
    <name evidence="3" type="ORF">TTHERM_00233130</name>
</gene>
<dbReference type="RefSeq" id="XP_001014349.1">
    <property type="nucleotide sequence ID" value="XM_001014349.1"/>
</dbReference>
<dbReference type="HOGENOM" id="CLU_144475_0_0_1"/>
<proteinExistence type="predicted"/>
<dbReference type="KEGG" id="tet:TTHERM_00233130"/>
<feature type="chain" id="PRO_5004201722" evidence="2">
    <location>
        <begin position="21"/>
        <end position="112"/>
    </location>
</feature>
<accession>Q23BL4</accession>
<dbReference type="GeneID" id="7842935"/>
<evidence type="ECO:0000313" key="4">
    <source>
        <dbReference type="Proteomes" id="UP000009168"/>
    </source>
</evidence>
<keyword evidence="4" id="KW-1185">Reference proteome</keyword>
<keyword evidence="1" id="KW-1133">Transmembrane helix</keyword>
<keyword evidence="2" id="KW-0732">Signal</keyword>